<dbReference type="Gene3D" id="2.20.25.590">
    <property type="match status" value="1"/>
</dbReference>
<keyword evidence="4" id="KW-1015">Disulfide bond</keyword>
<keyword evidence="6" id="KW-1185">Reference proteome</keyword>
<sequence length="158" mass="17788">MACEGRAQHQDSRSVCRASFPTGALLMPGLTSKKGPLTPFFLTEKSFLAFLVVMGIVTLGDAYCWSKIHKEGEAKNGCMLNGKLYPFGHIERTEECYRCNCSERGMDCCALFHTPIAFNKNKCKVVFNKEHCDYDVVQKDIKLIQFFDNSCPGRDLRA</sequence>
<protein>
    <recommendedName>
        <fullName evidence="7">Beta-microseminoprotein</fullName>
    </recommendedName>
</protein>
<dbReference type="Proteomes" id="UP000694410">
    <property type="component" value="Unplaced"/>
</dbReference>
<reference evidence="5" key="2">
    <citation type="submission" date="2025-09" db="UniProtKB">
        <authorList>
            <consortium name="Ensembl"/>
        </authorList>
    </citation>
    <scope>IDENTIFICATION</scope>
</reference>
<organism evidence="5 6">
    <name type="scientific">Cyanistes caeruleus</name>
    <name type="common">Eurasian blue tit</name>
    <name type="synonym">Parus caeruleus</name>
    <dbReference type="NCBI Taxonomy" id="156563"/>
    <lineage>
        <taxon>Eukaryota</taxon>
        <taxon>Metazoa</taxon>
        <taxon>Chordata</taxon>
        <taxon>Craniata</taxon>
        <taxon>Vertebrata</taxon>
        <taxon>Euteleostomi</taxon>
        <taxon>Archelosauria</taxon>
        <taxon>Archosauria</taxon>
        <taxon>Dinosauria</taxon>
        <taxon>Saurischia</taxon>
        <taxon>Theropoda</taxon>
        <taxon>Coelurosauria</taxon>
        <taxon>Aves</taxon>
        <taxon>Neognathae</taxon>
        <taxon>Neoaves</taxon>
        <taxon>Telluraves</taxon>
        <taxon>Australaves</taxon>
        <taxon>Passeriformes</taxon>
        <taxon>Paridae</taxon>
        <taxon>Cyanistes</taxon>
    </lineage>
</organism>
<evidence type="ECO:0000313" key="6">
    <source>
        <dbReference type="Proteomes" id="UP000694410"/>
    </source>
</evidence>
<dbReference type="Gene3D" id="2.10.70.10">
    <property type="entry name" value="Complement Module, domain 1"/>
    <property type="match status" value="1"/>
</dbReference>
<dbReference type="PANTHER" id="PTHR10500">
    <property type="entry name" value="BETA-MICROSEMINOPROTEIN"/>
    <property type="match status" value="1"/>
</dbReference>
<evidence type="ECO:0000256" key="1">
    <source>
        <dbReference type="ARBA" id="ARBA00004613"/>
    </source>
</evidence>
<evidence type="ECO:0000256" key="4">
    <source>
        <dbReference type="ARBA" id="ARBA00023157"/>
    </source>
</evidence>
<evidence type="ECO:0000313" key="5">
    <source>
        <dbReference type="Ensembl" id="ENSCCEP00000003617.1"/>
    </source>
</evidence>
<dbReference type="PANTHER" id="PTHR10500:SF7">
    <property type="entry name" value="BETA-MICROSEMINOPROTEIN"/>
    <property type="match status" value="1"/>
</dbReference>
<comment type="subcellular location">
    <subcellularLocation>
        <location evidence="1">Secreted</location>
    </subcellularLocation>
</comment>
<comment type="similarity">
    <text evidence="2">Belongs to the beta-microseminoprotein family.</text>
</comment>
<evidence type="ECO:0008006" key="7">
    <source>
        <dbReference type="Google" id="ProtNLM"/>
    </source>
</evidence>
<dbReference type="InterPro" id="IPR008735">
    <property type="entry name" value="PSP94"/>
</dbReference>
<reference evidence="5" key="1">
    <citation type="submission" date="2025-08" db="UniProtKB">
        <authorList>
            <consortium name="Ensembl"/>
        </authorList>
    </citation>
    <scope>IDENTIFICATION</scope>
</reference>
<evidence type="ECO:0000256" key="2">
    <source>
        <dbReference type="ARBA" id="ARBA00010352"/>
    </source>
</evidence>
<dbReference type="Pfam" id="PF05825">
    <property type="entry name" value="PSP94"/>
    <property type="match status" value="1"/>
</dbReference>
<accession>A0A8C0Z9B7</accession>
<keyword evidence="3" id="KW-0964">Secreted</keyword>
<dbReference type="Ensembl" id="ENSCCET00000005993.1">
    <property type="protein sequence ID" value="ENSCCEP00000003617.1"/>
    <property type="gene ID" value="ENSCCEG00000003986.1"/>
</dbReference>
<proteinExistence type="inferred from homology"/>
<name>A0A8C0Z9B7_CYACU</name>
<evidence type="ECO:0000256" key="3">
    <source>
        <dbReference type="ARBA" id="ARBA00022525"/>
    </source>
</evidence>
<dbReference type="AlphaFoldDB" id="A0A8C0Z9B7"/>
<dbReference type="GO" id="GO:0005576">
    <property type="term" value="C:extracellular region"/>
    <property type="evidence" value="ECO:0007669"/>
    <property type="project" value="UniProtKB-SubCell"/>
</dbReference>